<name>A0ABS4Z012_9MICC</name>
<protein>
    <submittedName>
        <fullName evidence="2">Uncharacterized protein</fullName>
    </submittedName>
</protein>
<reference evidence="2 3" key="1">
    <citation type="submission" date="2021-03" db="EMBL/GenBank/DDBJ databases">
        <title>Sequencing the genomes of 1000 actinobacteria strains.</title>
        <authorList>
            <person name="Klenk H.-P."/>
        </authorList>
    </citation>
    <scope>NUCLEOTIDE SEQUENCE [LARGE SCALE GENOMIC DNA]</scope>
    <source>
        <strain evidence="2 3">DSM 16005</strain>
    </source>
</reference>
<dbReference type="RefSeq" id="WP_209682155.1">
    <property type="nucleotide sequence ID" value="NZ_JAGIOI010000001.1"/>
</dbReference>
<evidence type="ECO:0000256" key="1">
    <source>
        <dbReference type="SAM" id="SignalP"/>
    </source>
</evidence>
<evidence type="ECO:0000313" key="3">
    <source>
        <dbReference type="Proteomes" id="UP000711614"/>
    </source>
</evidence>
<dbReference type="PROSITE" id="PS51257">
    <property type="entry name" value="PROKAR_LIPOPROTEIN"/>
    <property type="match status" value="1"/>
</dbReference>
<sequence length="138" mass="14330">MRKAIQIITAVSLAASLGLSLGACSSSPSENKAAACQANTAFVEAVTGVQNSLDSSSTLAEIKAARDTVKTAYTELDKQLDKVGSDQVKALETAWKDLDDAVSGLDDNLTVPEAKVALEDSLAQVKNAQDKIESGLTC</sequence>
<gene>
    <name evidence="2" type="ORF">JOF48_003168</name>
</gene>
<feature type="chain" id="PRO_5046700031" evidence="1">
    <location>
        <begin position="26"/>
        <end position="138"/>
    </location>
</feature>
<dbReference type="EMBL" id="JAGIOI010000001">
    <property type="protein sequence ID" value="MBP2414369.1"/>
    <property type="molecule type" value="Genomic_DNA"/>
</dbReference>
<dbReference type="Proteomes" id="UP000711614">
    <property type="component" value="Unassembled WGS sequence"/>
</dbReference>
<comment type="caution">
    <text evidence="2">The sequence shown here is derived from an EMBL/GenBank/DDBJ whole genome shotgun (WGS) entry which is preliminary data.</text>
</comment>
<evidence type="ECO:0000313" key="2">
    <source>
        <dbReference type="EMBL" id="MBP2414369.1"/>
    </source>
</evidence>
<organism evidence="2 3">
    <name type="scientific">Arthrobacter stackebrandtii</name>
    <dbReference type="NCBI Taxonomy" id="272161"/>
    <lineage>
        <taxon>Bacteria</taxon>
        <taxon>Bacillati</taxon>
        <taxon>Actinomycetota</taxon>
        <taxon>Actinomycetes</taxon>
        <taxon>Micrococcales</taxon>
        <taxon>Micrococcaceae</taxon>
        <taxon>Arthrobacter</taxon>
    </lineage>
</organism>
<proteinExistence type="predicted"/>
<accession>A0ABS4Z012</accession>
<keyword evidence="1" id="KW-0732">Signal</keyword>
<feature type="signal peptide" evidence="1">
    <location>
        <begin position="1"/>
        <end position="25"/>
    </location>
</feature>
<keyword evidence="3" id="KW-1185">Reference proteome</keyword>